<protein>
    <submittedName>
        <fullName evidence="1">Uncharacterized protein</fullName>
    </submittedName>
</protein>
<reference evidence="1 2" key="1">
    <citation type="submission" date="2018-03" db="EMBL/GenBank/DDBJ databases">
        <title>Draft genome sequence of Rohu Carp (Labeo rohita).</title>
        <authorList>
            <person name="Das P."/>
            <person name="Kushwaha B."/>
            <person name="Joshi C.G."/>
            <person name="Kumar D."/>
            <person name="Nagpure N.S."/>
            <person name="Sahoo L."/>
            <person name="Das S.P."/>
            <person name="Bit A."/>
            <person name="Patnaik S."/>
            <person name="Meher P.K."/>
            <person name="Jayasankar P."/>
            <person name="Koringa P.G."/>
            <person name="Patel N.V."/>
            <person name="Hinsu A.T."/>
            <person name="Kumar R."/>
            <person name="Pandey M."/>
            <person name="Agarwal S."/>
            <person name="Srivastava S."/>
            <person name="Singh M."/>
            <person name="Iquebal M.A."/>
            <person name="Jaiswal S."/>
            <person name="Angadi U.B."/>
            <person name="Kumar N."/>
            <person name="Raza M."/>
            <person name="Shah T.M."/>
            <person name="Rai A."/>
            <person name="Jena J.K."/>
        </authorList>
    </citation>
    <scope>NUCLEOTIDE SEQUENCE [LARGE SCALE GENOMIC DNA]</scope>
    <source>
        <strain evidence="1">DASCIFA01</strain>
        <tissue evidence="1">Testis</tissue>
    </source>
</reference>
<dbReference type="AlphaFoldDB" id="A0A498LGA2"/>
<dbReference type="EMBL" id="QBIY01013364">
    <property type="protein sequence ID" value="RXN06533.1"/>
    <property type="molecule type" value="Genomic_DNA"/>
</dbReference>
<name>A0A498LGA2_LABRO</name>
<evidence type="ECO:0000313" key="1">
    <source>
        <dbReference type="EMBL" id="RXN06533.1"/>
    </source>
</evidence>
<keyword evidence="2" id="KW-1185">Reference proteome</keyword>
<gene>
    <name evidence="1" type="ORF">ROHU_032767</name>
</gene>
<organism evidence="1 2">
    <name type="scientific">Labeo rohita</name>
    <name type="common">Indian major carp</name>
    <name type="synonym">Cyprinus rohita</name>
    <dbReference type="NCBI Taxonomy" id="84645"/>
    <lineage>
        <taxon>Eukaryota</taxon>
        <taxon>Metazoa</taxon>
        <taxon>Chordata</taxon>
        <taxon>Craniata</taxon>
        <taxon>Vertebrata</taxon>
        <taxon>Euteleostomi</taxon>
        <taxon>Actinopterygii</taxon>
        <taxon>Neopterygii</taxon>
        <taxon>Teleostei</taxon>
        <taxon>Ostariophysi</taxon>
        <taxon>Cypriniformes</taxon>
        <taxon>Cyprinidae</taxon>
        <taxon>Labeoninae</taxon>
        <taxon>Labeonini</taxon>
        <taxon>Labeo</taxon>
    </lineage>
</organism>
<proteinExistence type="predicted"/>
<accession>A0A498LGA2</accession>
<dbReference type="Proteomes" id="UP000290572">
    <property type="component" value="Unassembled WGS sequence"/>
</dbReference>
<comment type="caution">
    <text evidence="1">The sequence shown here is derived from an EMBL/GenBank/DDBJ whole genome shotgun (WGS) entry which is preliminary data.</text>
</comment>
<sequence length="93" mass="10703">MFIDSSRHTALVHLTKFMRPVTCIRHGRGRTERGIPQGNLGFVPVKEKRLCLLLCPSFQATPKRLRGPSLHRNYSMLSAGKKEGVFRKEGRRW</sequence>
<evidence type="ECO:0000313" key="2">
    <source>
        <dbReference type="Proteomes" id="UP000290572"/>
    </source>
</evidence>